<evidence type="ECO:0000313" key="3">
    <source>
        <dbReference type="Proteomes" id="UP000254343"/>
    </source>
</evidence>
<dbReference type="AlphaFoldDB" id="A0A380W6C7"/>
<dbReference type="Proteomes" id="UP000254343">
    <property type="component" value="Unassembled WGS sequence"/>
</dbReference>
<sequence>MAKRIALGVAAIVIAAVAVIFALQLYRHLTGGADDEPGVIFERTDRPSRA</sequence>
<evidence type="ECO:0000256" key="1">
    <source>
        <dbReference type="SAM" id="MobiDB-lite"/>
    </source>
</evidence>
<accession>A0A380W6C7</accession>
<dbReference type="EMBL" id="UIGB01000001">
    <property type="protein sequence ID" value="SUU84003.1"/>
    <property type="molecule type" value="Genomic_DNA"/>
</dbReference>
<reference evidence="2 3" key="1">
    <citation type="submission" date="2018-06" db="EMBL/GenBank/DDBJ databases">
        <authorList>
            <consortium name="Pathogen Informatics"/>
            <person name="Doyle S."/>
        </authorList>
    </citation>
    <scope>NUCLEOTIDE SEQUENCE [LARGE SCALE GENOMIC DNA]</scope>
    <source>
        <strain evidence="2 3">NCTC12722</strain>
    </source>
</reference>
<protein>
    <submittedName>
        <fullName evidence="2">Uncharacterized protein</fullName>
    </submittedName>
</protein>
<evidence type="ECO:0000313" key="2">
    <source>
        <dbReference type="EMBL" id="SUU84003.1"/>
    </source>
</evidence>
<name>A0A380W6C7_AFIFE</name>
<organism evidence="2 3">
    <name type="scientific">Afipia felis</name>
    <name type="common">Cat scratch disease bacillus</name>
    <dbReference type="NCBI Taxonomy" id="1035"/>
    <lineage>
        <taxon>Bacteria</taxon>
        <taxon>Pseudomonadati</taxon>
        <taxon>Pseudomonadota</taxon>
        <taxon>Alphaproteobacteria</taxon>
        <taxon>Hyphomicrobiales</taxon>
        <taxon>Nitrobacteraceae</taxon>
        <taxon>Afipia</taxon>
    </lineage>
</organism>
<feature type="region of interest" description="Disordered" evidence="1">
    <location>
        <begin position="31"/>
        <end position="50"/>
    </location>
</feature>
<proteinExistence type="predicted"/>
<gene>
    <name evidence="2" type="ORF">NCTC12722_01184</name>
</gene>